<dbReference type="InterPro" id="IPR050250">
    <property type="entry name" value="Macrolide_Exporter_MacB"/>
</dbReference>
<dbReference type="AlphaFoldDB" id="N9XV56"/>
<accession>N9XV56</accession>
<gene>
    <name evidence="9" type="ORF">HMPREF1092_00785</name>
</gene>
<organism evidence="9 10">
    <name type="scientific">Clostridium thermobutyricum</name>
    <dbReference type="NCBI Taxonomy" id="29372"/>
    <lineage>
        <taxon>Bacteria</taxon>
        <taxon>Bacillati</taxon>
        <taxon>Bacillota</taxon>
        <taxon>Clostridia</taxon>
        <taxon>Eubacteriales</taxon>
        <taxon>Clostridiaceae</taxon>
        <taxon>Clostridium</taxon>
    </lineage>
</organism>
<keyword evidence="4 7" id="KW-1133">Transmembrane helix</keyword>
<evidence type="ECO:0000256" key="1">
    <source>
        <dbReference type="ARBA" id="ARBA00004651"/>
    </source>
</evidence>
<reference evidence="9 10" key="1">
    <citation type="submission" date="2013-01" db="EMBL/GenBank/DDBJ databases">
        <title>The Genome Sequence of Clostridium colicanis 209318.</title>
        <authorList>
            <consortium name="The Broad Institute Genome Sequencing Platform"/>
            <person name="Earl A."/>
            <person name="Ward D."/>
            <person name="Feldgarden M."/>
            <person name="Gevers D."/>
            <person name="Courvalin P."/>
            <person name="Lambert T."/>
            <person name="Walker B."/>
            <person name="Young S.K."/>
            <person name="Zeng Q."/>
            <person name="Gargeya S."/>
            <person name="Fitzgerald M."/>
            <person name="Haas B."/>
            <person name="Abouelleil A."/>
            <person name="Alvarado L."/>
            <person name="Arachchi H.M."/>
            <person name="Berlin A.M."/>
            <person name="Chapman S.B."/>
            <person name="Dewar J."/>
            <person name="Goldberg J."/>
            <person name="Griggs A."/>
            <person name="Gujja S."/>
            <person name="Hansen M."/>
            <person name="Howarth C."/>
            <person name="Imamovic A."/>
            <person name="Larimer J."/>
            <person name="McCowan C."/>
            <person name="Murphy C."/>
            <person name="Neiman D."/>
            <person name="Pearson M."/>
            <person name="Priest M."/>
            <person name="Roberts A."/>
            <person name="Saif S."/>
            <person name="Shea T."/>
            <person name="Sisk P."/>
            <person name="Sykes S."/>
            <person name="Wortman J."/>
            <person name="Nusbaum C."/>
            <person name="Birren B."/>
        </authorList>
    </citation>
    <scope>NUCLEOTIDE SEQUENCE [LARGE SCALE GENOMIC DNA]</scope>
    <source>
        <strain evidence="9 10">209318</strain>
    </source>
</reference>
<evidence type="ECO:0000256" key="2">
    <source>
        <dbReference type="ARBA" id="ARBA00022475"/>
    </source>
</evidence>
<comment type="subcellular location">
    <subcellularLocation>
        <location evidence="1">Cell membrane</location>
        <topology evidence="1">Multi-pass membrane protein</topology>
    </subcellularLocation>
</comment>
<dbReference type="RefSeq" id="WP_002597287.1">
    <property type="nucleotide sequence ID" value="NZ_KB850956.1"/>
</dbReference>
<keyword evidence="10" id="KW-1185">Reference proteome</keyword>
<dbReference type="eggNOG" id="COG0577">
    <property type="taxonomic scope" value="Bacteria"/>
</dbReference>
<feature type="domain" description="ABC3 transporter permease C-terminal" evidence="8">
    <location>
        <begin position="224"/>
        <end position="336"/>
    </location>
</feature>
<dbReference type="Pfam" id="PF02687">
    <property type="entry name" value="FtsX"/>
    <property type="match status" value="1"/>
</dbReference>
<keyword evidence="3 7" id="KW-0812">Transmembrane</keyword>
<name>N9XV56_9CLOT</name>
<proteinExistence type="inferred from homology"/>
<evidence type="ECO:0000256" key="4">
    <source>
        <dbReference type="ARBA" id="ARBA00022989"/>
    </source>
</evidence>
<feature type="transmembrane region" description="Helical" evidence="7">
    <location>
        <begin position="303"/>
        <end position="326"/>
    </location>
</feature>
<dbReference type="GO" id="GO:0005886">
    <property type="term" value="C:plasma membrane"/>
    <property type="evidence" value="ECO:0007669"/>
    <property type="project" value="UniProtKB-SubCell"/>
</dbReference>
<evidence type="ECO:0000256" key="5">
    <source>
        <dbReference type="ARBA" id="ARBA00023136"/>
    </source>
</evidence>
<keyword evidence="5 7" id="KW-0472">Membrane</keyword>
<evidence type="ECO:0000313" key="10">
    <source>
        <dbReference type="Proteomes" id="UP000013097"/>
    </source>
</evidence>
<dbReference type="HOGENOM" id="CLU_760118_0_0_9"/>
<evidence type="ECO:0000313" key="9">
    <source>
        <dbReference type="EMBL" id="ENZ03598.1"/>
    </source>
</evidence>
<comment type="similarity">
    <text evidence="6">Belongs to the ABC-4 integral membrane protein family.</text>
</comment>
<dbReference type="PATRIC" id="fig|999411.4.peg.762"/>
<sequence>MIRKNIFNFIIFFIICFFMIFLSEILINGVRITNENNRFRNSNDKILKLNYGKNIYGQDIIKGLNEVFIEKDGMFIEAFVGKNIYFNVDKIVEPPILEGRFFNKEDFKNKSKIVIGKNMIRLTTEKNNKRYISVLGKELEVIGVMGSNKRKTAFDDKFYLNNFSETILSEESIIIGGKNIEHNISILKDRLYKIDKSINVEIEDFQGVESPLRSVLYNNKYIIIVFSLLVLTLLFNIINTTNYYVLNRKKEIGIKRLIGSTKLGISKEIILEYIKIASLACVLSLLFYIIILKLNLYPKNLDLSFDIMTVLTVFILINLLAIIISIPSIIKSNKIQISSIMKGE</sequence>
<feature type="transmembrane region" description="Helical" evidence="7">
    <location>
        <begin position="221"/>
        <end position="246"/>
    </location>
</feature>
<feature type="transmembrane region" description="Helical" evidence="7">
    <location>
        <begin position="7"/>
        <end position="27"/>
    </location>
</feature>
<dbReference type="Proteomes" id="UP000013097">
    <property type="component" value="Unassembled WGS sequence"/>
</dbReference>
<keyword evidence="2" id="KW-1003">Cell membrane</keyword>
<dbReference type="GO" id="GO:0022857">
    <property type="term" value="F:transmembrane transporter activity"/>
    <property type="evidence" value="ECO:0007669"/>
    <property type="project" value="TreeGrafter"/>
</dbReference>
<evidence type="ECO:0000256" key="3">
    <source>
        <dbReference type="ARBA" id="ARBA00022692"/>
    </source>
</evidence>
<evidence type="ECO:0000259" key="8">
    <source>
        <dbReference type="Pfam" id="PF02687"/>
    </source>
</evidence>
<feature type="transmembrane region" description="Helical" evidence="7">
    <location>
        <begin position="270"/>
        <end position="291"/>
    </location>
</feature>
<dbReference type="PANTHER" id="PTHR30572">
    <property type="entry name" value="MEMBRANE COMPONENT OF TRANSPORTER-RELATED"/>
    <property type="match status" value="1"/>
</dbReference>
<dbReference type="InterPro" id="IPR003838">
    <property type="entry name" value="ABC3_permease_C"/>
</dbReference>
<comment type="caution">
    <text evidence="9">The sequence shown here is derived from an EMBL/GenBank/DDBJ whole genome shotgun (WGS) entry which is preliminary data.</text>
</comment>
<evidence type="ECO:0000256" key="6">
    <source>
        <dbReference type="ARBA" id="ARBA00038076"/>
    </source>
</evidence>
<protein>
    <recommendedName>
        <fullName evidence="8">ABC3 transporter permease C-terminal domain-containing protein</fullName>
    </recommendedName>
</protein>
<evidence type="ECO:0000256" key="7">
    <source>
        <dbReference type="SAM" id="Phobius"/>
    </source>
</evidence>
<dbReference type="EMBL" id="AGYT01000007">
    <property type="protein sequence ID" value="ENZ03598.1"/>
    <property type="molecule type" value="Genomic_DNA"/>
</dbReference>
<dbReference type="PANTHER" id="PTHR30572:SF4">
    <property type="entry name" value="ABC TRANSPORTER PERMEASE YTRF"/>
    <property type="match status" value="1"/>
</dbReference>